<protein>
    <recommendedName>
        <fullName evidence="2">Reverse transcriptase domain-containing protein</fullName>
    </recommendedName>
</protein>
<dbReference type="GO" id="GO:0003824">
    <property type="term" value="F:catalytic activity"/>
    <property type="evidence" value="ECO:0007669"/>
    <property type="project" value="InterPro"/>
</dbReference>
<feature type="domain" description="Reverse transcriptase" evidence="2">
    <location>
        <begin position="479"/>
        <end position="752"/>
    </location>
</feature>
<evidence type="ECO:0000256" key="1">
    <source>
        <dbReference type="SAM" id="MobiDB-lite"/>
    </source>
</evidence>
<evidence type="ECO:0000259" key="2">
    <source>
        <dbReference type="PROSITE" id="PS50878"/>
    </source>
</evidence>
<dbReference type="Pfam" id="PF00078">
    <property type="entry name" value="RVT_1"/>
    <property type="match status" value="1"/>
</dbReference>
<sequence length="1058" mass="116839">MANRVLQANLNHCARAQDLFVQSLAQWSVQVAVVAEPYSVPPRDNWVGDRDGVVAIVTQVAAGTPPFTRIVKGSGCVAALLGGMVVVGGYFSPNKSVADFEAYLDELEVIIRRFQPAEVLVLGDFNAKSQLWGCPATDARGAILEEWVVATNLTVLNRGTANTCVRRWGGSIVDVSFASPALARRVQDWRVLDDVETLSDHLYIRFEISARPAVPPSPSRVSTEDGPRWQLKRLDRERFEEAAIVASCQPQVGGSPDSVADWLVGTMTGMCDVAMPRSRCRPQRAQVYWWSEAIAQLRRECVAARRQYTRCRRRIFRSPLASLDRARHEEEGERLYALYTAAKASLQSAISESQAAARAEMLDGLNSDPWGKPYKRVRNKVRPWAPPLTQTLDAGVVREVVAALFPTAPAQHQPPQMAPSDAEGDVGEEAPEVGESELEEAVTRLRRKSVAPGPDGIPGIAWVLAHEHLAPRVRGLFSACLAQALIPQRWKTGRLVLLRKEGRPAESPSAYRPIVLLDELAKLFERVVVGRLLAHLRQRGPDLSGVQFGFRSGRSTVDAILCVRAQVQDAVAQGDVVVAVSLDIANAFNTLPWSCIREALRYHGVPTYLRRVVGAYLSDRWVIFPGQNGMVSKEVVCGVPQGSVLGPLLWNIGYDWVLRGTLLRGVSVVCYADDTLVLARRPTYRDAAVLATAGVAQVVARIRHLGLTVALEKAEGIVFHGPRRAPPHDAHLIVGGTRIGLSGTMTYLGLVLDGRWKFRAHFKRLVPRLLKVAASLSWLLPNVGGPGMSCRRLYTGVVRAMAMYGAPVWADALDRENIALLRRAQRVMAIRVVRGYRTISGEAACVLAGVLPWDLDAVSLASSYRRRRGLASGDLSSAPRGRLEHLRRERDAAIADWERRLECPSAGHRTIEAVRPVLRQWLDRRHGVLTFRTTQVLSGHGCFGGYLCRVAGREPSPRCHHCRDCSDESAQHVLEVCPAWDEEREALRHVVGADLSLPAVISAMVGSERCWDAVLAFCERVMSEKEAAERVREDTTDLPLRRKRTGRRRQAHDHRLPP</sequence>
<feature type="compositionally biased region" description="Basic residues" evidence="1">
    <location>
        <begin position="1041"/>
        <end position="1052"/>
    </location>
</feature>
<gene>
    <name evidence="3" type="ORF">EEDITHA_LOCUS21866</name>
</gene>
<dbReference type="PANTHER" id="PTHR19446">
    <property type="entry name" value="REVERSE TRANSCRIPTASES"/>
    <property type="match status" value="1"/>
</dbReference>
<reference evidence="3" key="1">
    <citation type="submission" date="2022-03" db="EMBL/GenBank/DDBJ databases">
        <authorList>
            <person name="Tunstrom K."/>
        </authorList>
    </citation>
    <scope>NUCLEOTIDE SEQUENCE</scope>
</reference>
<dbReference type="InterPro" id="IPR000477">
    <property type="entry name" value="RT_dom"/>
</dbReference>
<dbReference type="Pfam" id="PF14529">
    <property type="entry name" value="Exo_endo_phos_2"/>
    <property type="match status" value="1"/>
</dbReference>
<dbReference type="InterPro" id="IPR036691">
    <property type="entry name" value="Endo/exonu/phosph_ase_sf"/>
</dbReference>
<dbReference type="PROSITE" id="PS50878">
    <property type="entry name" value="RT_POL"/>
    <property type="match status" value="1"/>
</dbReference>
<dbReference type="Gene3D" id="3.60.10.10">
    <property type="entry name" value="Endonuclease/exonuclease/phosphatase"/>
    <property type="match status" value="1"/>
</dbReference>
<feature type="region of interest" description="Disordered" evidence="1">
    <location>
        <begin position="1028"/>
        <end position="1058"/>
    </location>
</feature>
<dbReference type="EMBL" id="CAKOGL010000031">
    <property type="protein sequence ID" value="CAH2107876.1"/>
    <property type="molecule type" value="Genomic_DNA"/>
</dbReference>
<dbReference type="Proteomes" id="UP001153954">
    <property type="component" value="Unassembled WGS sequence"/>
</dbReference>
<keyword evidence="4" id="KW-1185">Reference proteome</keyword>
<dbReference type="AlphaFoldDB" id="A0AAU9V7A7"/>
<organism evidence="3 4">
    <name type="scientific">Euphydryas editha</name>
    <name type="common">Edith's checkerspot</name>
    <dbReference type="NCBI Taxonomy" id="104508"/>
    <lineage>
        <taxon>Eukaryota</taxon>
        <taxon>Metazoa</taxon>
        <taxon>Ecdysozoa</taxon>
        <taxon>Arthropoda</taxon>
        <taxon>Hexapoda</taxon>
        <taxon>Insecta</taxon>
        <taxon>Pterygota</taxon>
        <taxon>Neoptera</taxon>
        <taxon>Endopterygota</taxon>
        <taxon>Lepidoptera</taxon>
        <taxon>Glossata</taxon>
        <taxon>Ditrysia</taxon>
        <taxon>Papilionoidea</taxon>
        <taxon>Nymphalidae</taxon>
        <taxon>Nymphalinae</taxon>
        <taxon>Euphydryas</taxon>
    </lineage>
</organism>
<feature type="compositionally biased region" description="Low complexity" evidence="1">
    <location>
        <begin position="407"/>
        <end position="419"/>
    </location>
</feature>
<evidence type="ECO:0000313" key="4">
    <source>
        <dbReference type="Proteomes" id="UP001153954"/>
    </source>
</evidence>
<dbReference type="SUPFAM" id="SSF56219">
    <property type="entry name" value="DNase I-like"/>
    <property type="match status" value="1"/>
</dbReference>
<dbReference type="InterPro" id="IPR043502">
    <property type="entry name" value="DNA/RNA_pol_sf"/>
</dbReference>
<name>A0AAU9V7A7_EUPED</name>
<accession>A0AAU9V7A7</accession>
<feature type="region of interest" description="Disordered" evidence="1">
    <location>
        <begin position="407"/>
        <end position="430"/>
    </location>
</feature>
<dbReference type="InterPro" id="IPR005135">
    <property type="entry name" value="Endo/exonuclease/phosphatase"/>
</dbReference>
<proteinExistence type="predicted"/>
<dbReference type="CDD" id="cd09077">
    <property type="entry name" value="R1-I-EN"/>
    <property type="match status" value="1"/>
</dbReference>
<comment type="caution">
    <text evidence="3">The sequence shown here is derived from an EMBL/GenBank/DDBJ whole genome shotgun (WGS) entry which is preliminary data.</text>
</comment>
<dbReference type="GO" id="GO:0071897">
    <property type="term" value="P:DNA biosynthetic process"/>
    <property type="evidence" value="ECO:0007669"/>
    <property type="project" value="UniProtKB-ARBA"/>
</dbReference>
<dbReference type="SUPFAM" id="SSF56672">
    <property type="entry name" value="DNA/RNA polymerases"/>
    <property type="match status" value="1"/>
</dbReference>
<evidence type="ECO:0000313" key="3">
    <source>
        <dbReference type="EMBL" id="CAH2107876.1"/>
    </source>
</evidence>
<dbReference type="CDD" id="cd01650">
    <property type="entry name" value="RT_nLTR_like"/>
    <property type="match status" value="1"/>
</dbReference>